<reference evidence="10" key="1">
    <citation type="submission" date="2023-07" db="EMBL/GenBank/DDBJ databases">
        <title>Sequencing the genomes of 1000 actinobacteria strains.</title>
        <authorList>
            <person name="Klenk H.-P."/>
        </authorList>
    </citation>
    <scope>NUCLEOTIDE SEQUENCE</scope>
    <source>
        <strain evidence="10">DSM 107476</strain>
    </source>
</reference>
<feature type="coiled-coil region" evidence="6">
    <location>
        <begin position="332"/>
        <end position="363"/>
    </location>
</feature>
<dbReference type="NCBIfam" id="TIGR02168">
    <property type="entry name" value="SMC_prok_B"/>
    <property type="match status" value="1"/>
</dbReference>
<dbReference type="InterPro" id="IPR036277">
    <property type="entry name" value="SMC_hinge_sf"/>
</dbReference>
<evidence type="ECO:0000256" key="2">
    <source>
        <dbReference type="ARBA" id="ARBA00022741"/>
    </source>
</evidence>
<keyword evidence="1 6" id="KW-0963">Cytoplasm</keyword>
<feature type="compositionally biased region" description="Basic and acidic residues" evidence="7">
    <location>
        <begin position="797"/>
        <end position="813"/>
    </location>
</feature>
<comment type="similarity">
    <text evidence="6">Belongs to the SMC family.</text>
</comment>
<evidence type="ECO:0000256" key="6">
    <source>
        <dbReference type="HAMAP-Rule" id="MF_01894"/>
    </source>
</evidence>
<dbReference type="InterPro" id="IPR003395">
    <property type="entry name" value="RecF/RecN/SMC_N"/>
</dbReference>
<feature type="coiled-coil region" evidence="6">
    <location>
        <begin position="838"/>
        <end position="886"/>
    </location>
</feature>
<dbReference type="Proteomes" id="UP001180840">
    <property type="component" value="Unassembled WGS sequence"/>
</dbReference>
<name>A0ABU2A0H9_9CORY</name>
<evidence type="ECO:0000256" key="5">
    <source>
        <dbReference type="ARBA" id="ARBA00023125"/>
    </source>
</evidence>
<dbReference type="InterPro" id="IPR027417">
    <property type="entry name" value="P-loop_NTPase"/>
</dbReference>
<dbReference type="Pfam" id="PF06470">
    <property type="entry name" value="SMC_hinge"/>
    <property type="match status" value="1"/>
</dbReference>
<evidence type="ECO:0000259" key="9">
    <source>
        <dbReference type="Pfam" id="PF06470"/>
    </source>
</evidence>
<keyword evidence="2 6" id="KW-0547">Nucleotide-binding</keyword>
<sequence length="1180" mass="129122">MHLKSLTLRGFKSFASATTLKFEPGICAVVGPNGSGKSNIVDALRWVMGDQGAKNLRGGKMEDVIFAGGGDRKPLGRAEVTLTIDNRDGKLPIEYREVSVTRRMFRDGASEYEINGAKARLMDIQELLSDSGIGREMHIIVGQNKLGEILDSRPEERRAYIEEAAGVLKHRRRKEKAQRKLIGMQANLDRLQDLTDELGKQLKPLARQAEAARRAATVQATLRESRMALAGDEVTRLRRTLADAARAADLLADQVAEITAQLEEHAQVQQELETLLEETAPQAEAAQQLWFRLSTLAERVSATTRIAAERAANVGEATAYTGPDPEELERRAQLADEEHEELLMLAEEAAERLETIREEVIDRRTAFDAAEAEHMAQVRAIADRREGVVRLLAQQESLSARITGAEEEIHRLSEGLRETLERTRDAERQAREVAEAIAAREKERAPLDEAHVRAVTEASAAEKRLDQLREQQRERERAVYSLQARIDTLGESAPTASVELGESWIPLAGLVRARDGWEGALAAALGGHAEAVAGAVAPGVVESLADAARTVLVDASGGGSDWRLDADLPAGVSWLLDHVSVDGSVALPVTRLLADVVVAEDFAHARAAVSADPRVRAVTRAGLVVGEGWVEVGTGATTSVEVSAQIEEAREQLESAAAELSELSGTLEGAKQAAEDARVASASATSRLREHDSAVENLRREHQRLQKQHEANRNEHVRAAERATQAEGRAAALRDELAEIRDRLSRVEDEGSADEVSTEERDATAEALTQIRAMEMEATLAMRQATDRAAQSAGRGDGLRRQAAHEREAKNRHEQAMLRRRLAGELASNVEKHARDMAARVADALERATAERDEVTARKTQIASQLAQAKDRVNATRQQLGRLTDNAHASEIARSQAQVRIDEAEAKIVEQLGVPIADLLEGYSPGPGFDRATVEADLRQAEKDLRSLGKVNPLALEEFKALEERYSFLSTQLDDVIQARADLTGVIEDVDKQILQLFTDAWLDVEREFPKVFDTLFPGGEGRLILTDPDDMLATGIEVEARPPGKKVKRLSLLSGGEKSLTALAMLVAIFRARPSPFYIMDEVEAALDDVNLRRLIALFEEMRHDSQLIVITHQKPTMDIANVLYGVTMRGDGVTRVISQRMSRAGDAPLSTGTDQSERPVTVAVDAIDLHQPQKGDTG</sequence>
<dbReference type="SUPFAM" id="SSF52540">
    <property type="entry name" value="P-loop containing nucleoside triphosphate hydrolases"/>
    <property type="match status" value="1"/>
</dbReference>
<feature type="coiled-coil region" evidence="6">
    <location>
        <begin position="388"/>
        <end position="478"/>
    </location>
</feature>
<dbReference type="PIRSF" id="PIRSF005719">
    <property type="entry name" value="SMC"/>
    <property type="match status" value="1"/>
</dbReference>
<dbReference type="RefSeq" id="WP_290194603.1">
    <property type="nucleotide sequence ID" value="NZ_CP047654.1"/>
</dbReference>
<feature type="domain" description="RecF/RecN/SMC N-terminal" evidence="8">
    <location>
        <begin position="2"/>
        <end position="1136"/>
    </location>
</feature>
<evidence type="ECO:0000256" key="3">
    <source>
        <dbReference type="ARBA" id="ARBA00022840"/>
    </source>
</evidence>
<evidence type="ECO:0000256" key="7">
    <source>
        <dbReference type="SAM" id="MobiDB-lite"/>
    </source>
</evidence>
<feature type="domain" description="SMC hinge" evidence="9">
    <location>
        <begin position="506"/>
        <end position="607"/>
    </location>
</feature>
<comment type="function">
    <text evidence="6">Required for chromosome condensation and partitioning.</text>
</comment>
<dbReference type="CDD" id="cd03278">
    <property type="entry name" value="ABC_SMC_barmotin"/>
    <property type="match status" value="2"/>
</dbReference>
<dbReference type="InterPro" id="IPR024704">
    <property type="entry name" value="SMC"/>
</dbReference>
<gene>
    <name evidence="6" type="primary">smc</name>
    <name evidence="10" type="ORF">J2S39_001319</name>
</gene>
<comment type="domain">
    <text evidence="6">Contains large globular domains required for ATP hydrolysis at each terminus and a third globular domain forming a flexible hinge near the middle of the molecule. These domains are separated by coiled-coil structures.</text>
</comment>
<keyword evidence="11" id="KW-1185">Reference proteome</keyword>
<keyword evidence="5 6" id="KW-0238">DNA-binding</keyword>
<feature type="region of interest" description="Disordered" evidence="7">
    <location>
        <begin position="787"/>
        <end position="813"/>
    </location>
</feature>
<accession>A0ABU2A0H9</accession>
<feature type="compositionally biased region" description="Basic and acidic residues" evidence="7">
    <location>
        <begin position="706"/>
        <end position="721"/>
    </location>
</feature>
<evidence type="ECO:0000256" key="1">
    <source>
        <dbReference type="ARBA" id="ARBA00022490"/>
    </source>
</evidence>
<evidence type="ECO:0000313" key="10">
    <source>
        <dbReference type="EMBL" id="MDR7329643.1"/>
    </source>
</evidence>
<dbReference type="SUPFAM" id="SSF75553">
    <property type="entry name" value="Smc hinge domain"/>
    <property type="match status" value="1"/>
</dbReference>
<feature type="binding site" evidence="6">
    <location>
        <begin position="32"/>
        <end position="39"/>
    </location>
    <ligand>
        <name>ATP</name>
        <dbReference type="ChEBI" id="CHEBI:30616"/>
    </ligand>
</feature>
<proteinExistence type="inferred from homology"/>
<comment type="subcellular location">
    <subcellularLocation>
        <location evidence="6">Cytoplasm</location>
    </subcellularLocation>
</comment>
<dbReference type="HAMAP" id="MF_01894">
    <property type="entry name" value="Smc_prok"/>
    <property type="match status" value="1"/>
</dbReference>
<dbReference type="InterPro" id="IPR010935">
    <property type="entry name" value="SMC_hinge"/>
</dbReference>
<comment type="subunit">
    <text evidence="6">Homodimer.</text>
</comment>
<dbReference type="PANTHER" id="PTHR43977">
    <property type="entry name" value="STRUCTURAL MAINTENANCE OF CHROMOSOMES PROTEIN 3"/>
    <property type="match status" value="1"/>
</dbReference>
<evidence type="ECO:0000259" key="8">
    <source>
        <dbReference type="Pfam" id="PF02463"/>
    </source>
</evidence>
<comment type="caution">
    <text evidence="10">The sequence shown here is derived from an EMBL/GenBank/DDBJ whole genome shotgun (WGS) entry which is preliminary data.</text>
</comment>
<evidence type="ECO:0000256" key="4">
    <source>
        <dbReference type="ARBA" id="ARBA00023054"/>
    </source>
</evidence>
<dbReference type="EMBL" id="JAVDXZ010000001">
    <property type="protein sequence ID" value="MDR7329643.1"/>
    <property type="molecule type" value="Genomic_DNA"/>
</dbReference>
<keyword evidence="3 6" id="KW-0067">ATP-binding</keyword>
<evidence type="ECO:0000313" key="11">
    <source>
        <dbReference type="Proteomes" id="UP001180840"/>
    </source>
</evidence>
<organism evidence="10 11">
    <name type="scientific">Corynebacterium guangdongense</name>
    <dbReference type="NCBI Taxonomy" id="1783348"/>
    <lineage>
        <taxon>Bacteria</taxon>
        <taxon>Bacillati</taxon>
        <taxon>Actinomycetota</taxon>
        <taxon>Actinomycetes</taxon>
        <taxon>Mycobacteriales</taxon>
        <taxon>Corynebacteriaceae</taxon>
        <taxon>Corynebacterium</taxon>
    </lineage>
</organism>
<dbReference type="InterPro" id="IPR011890">
    <property type="entry name" value="SMC_prok"/>
</dbReference>
<dbReference type="Pfam" id="PF02463">
    <property type="entry name" value="SMC_N"/>
    <property type="match status" value="1"/>
</dbReference>
<dbReference type="Gene3D" id="3.40.50.300">
    <property type="entry name" value="P-loop containing nucleotide triphosphate hydrolases"/>
    <property type="match status" value="2"/>
</dbReference>
<keyword evidence="4 6" id="KW-0175">Coiled coil</keyword>
<protein>
    <recommendedName>
        <fullName evidence="6">Chromosome partition protein Smc</fullName>
    </recommendedName>
</protein>
<feature type="region of interest" description="Disordered" evidence="7">
    <location>
        <begin position="706"/>
        <end position="728"/>
    </location>
</feature>